<proteinExistence type="predicted"/>
<evidence type="ECO:0000256" key="6">
    <source>
        <dbReference type="SAM" id="Phobius"/>
    </source>
</evidence>
<reference evidence="8 9" key="1">
    <citation type="submission" date="2019-07" db="EMBL/GenBank/DDBJ databases">
        <title>De Novo Assembly of kiwifruit Actinidia rufa.</title>
        <authorList>
            <person name="Sugita-Konishi S."/>
            <person name="Sato K."/>
            <person name="Mori E."/>
            <person name="Abe Y."/>
            <person name="Kisaki G."/>
            <person name="Hamano K."/>
            <person name="Suezawa K."/>
            <person name="Otani M."/>
            <person name="Fukuda T."/>
            <person name="Manabe T."/>
            <person name="Gomi K."/>
            <person name="Tabuchi M."/>
            <person name="Akimitsu K."/>
            <person name="Kataoka I."/>
        </authorList>
    </citation>
    <scope>NUCLEOTIDE SEQUENCE [LARGE SCALE GENOMIC DNA]</scope>
    <source>
        <strain evidence="9">cv. Fuchu</strain>
    </source>
</reference>
<dbReference type="OrthoDB" id="777695at2759"/>
<accession>A0A7J0F0Y9</accession>
<protein>
    <recommendedName>
        <fullName evidence="7">Late embryogenesis abundant protein LEA-2 subgroup domain-containing protein</fullName>
    </recommendedName>
</protein>
<evidence type="ECO:0000313" key="9">
    <source>
        <dbReference type="Proteomes" id="UP000585474"/>
    </source>
</evidence>
<evidence type="ECO:0000256" key="1">
    <source>
        <dbReference type="ARBA" id="ARBA00004167"/>
    </source>
</evidence>
<feature type="transmembrane region" description="Helical" evidence="6">
    <location>
        <begin position="50"/>
        <end position="80"/>
    </location>
</feature>
<name>A0A7J0F0Y9_9ERIC</name>
<dbReference type="PANTHER" id="PTHR31234:SF35">
    <property type="entry name" value="LATE EMBRYOGENESIS ABUNDANT (LEA) HYDROXYPROLINE-RICH GLYCOPROTEIN FAMILY"/>
    <property type="match status" value="1"/>
</dbReference>
<organism evidence="8 9">
    <name type="scientific">Actinidia rufa</name>
    <dbReference type="NCBI Taxonomy" id="165716"/>
    <lineage>
        <taxon>Eukaryota</taxon>
        <taxon>Viridiplantae</taxon>
        <taxon>Streptophyta</taxon>
        <taxon>Embryophyta</taxon>
        <taxon>Tracheophyta</taxon>
        <taxon>Spermatophyta</taxon>
        <taxon>Magnoliopsida</taxon>
        <taxon>eudicotyledons</taxon>
        <taxon>Gunneridae</taxon>
        <taxon>Pentapetalae</taxon>
        <taxon>asterids</taxon>
        <taxon>Ericales</taxon>
        <taxon>Actinidiaceae</taxon>
        <taxon>Actinidia</taxon>
    </lineage>
</organism>
<keyword evidence="3 6" id="KW-1133">Transmembrane helix</keyword>
<evidence type="ECO:0000256" key="3">
    <source>
        <dbReference type="ARBA" id="ARBA00022989"/>
    </source>
</evidence>
<evidence type="ECO:0000256" key="2">
    <source>
        <dbReference type="ARBA" id="ARBA00022692"/>
    </source>
</evidence>
<gene>
    <name evidence="8" type="ORF">Acr_08g0007400</name>
</gene>
<evidence type="ECO:0000259" key="7">
    <source>
        <dbReference type="Pfam" id="PF03168"/>
    </source>
</evidence>
<dbReference type="InterPro" id="IPR004864">
    <property type="entry name" value="LEA_2"/>
</dbReference>
<keyword evidence="2 6" id="KW-0812">Transmembrane</keyword>
<dbReference type="InterPro" id="IPR044839">
    <property type="entry name" value="NDR1-like"/>
</dbReference>
<dbReference type="GO" id="GO:0005886">
    <property type="term" value="C:plasma membrane"/>
    <property type="evidence" value="ECO:0007669"/>
    <property type="project" value="TreeGrafter"/>
</dbReference>
<dbReference type="Proteomes" id="UP000585474">
    <property type="component" value="Unassembled WGS sequence"/>
</dbReference>
<dbReference type="Pfam" id="PF03168">
    <property type="entry name" value="LEA_2"/>
    <property type="match status" value="1"/>
</dbReference>
<comment type="caution">
    <text evidence="8">The sequence shown here is derived from an EMBL/GenBank/DDBJ whole genome shotgun (WGS) entry which is preliminary data.</text>
</comment>
<dbReference type="SUPFAM" id="SSF117070">
    <property type="entry name" value="LEA14-like"/>
    <property type="match status" value="1"/>
</dbReference>
<feature type="domain" description="Late embryogenesis abundant protein LEA-2 subgroup" evidence="7">
    <location>
        <begin position="116"/>
        <end position="215"/>
    </location>
</feature>
<feature type="region of interest" description="Disordered" evidence="5">
    <location>
        <begin position="1"/>
        <end position="38"/>
    </location>
</feature>
<dbReference type="EMBL" id="BJWL01000008">
    <property type="protein sequence ID" value="GFY92344.1"/>
    <property type="molecule type" value="Genomic_DNA"/>
</dbReference>
<dbReference type="AlphaFoldDB" id="A0A7J0F0Y9"/>
<keyword evidence="4 6" id="KW-0472">Membrane</keyword>
<keyword evidence="9" id="KW-1185">Reference proteome</keyword>
<evidence type="ECO:0000256" key="4">
    <source>
        <dbReference type="ARBA" id="ARBA00023136"/>
    </source>
</evidence>
<evidence type="ECO:0000256" key="5">
    <source>
        <dbReference type="SAM" id="MobiDB-lite"/>
    </source>
</evidence>
<dbReference type="PANTHER" id="PTHR31234">
    <property type="entry name" value="LATE EMBRYOGENESIS ABUNDANT (LEA) HYDROXYPROLINE-RICH GLYCOPROTEIN FAMILY"/>
    <property type="match status" value="1"/>
</dbReference>
<comment type="subcellular location">
    <subcellularLocation>
        <location evidence="1">Membrane</location>
        <topology evidence="1">Single-pass membrane protein</topology>
    </subcellularLocation>
</comment>
<dbReference type="GO" id="GO:0098542">
    <property type="term" value="P:defense response to other organism"/>
    <property type="evidence" value="ECO:0007669"/>
    <property type="project" value="InterPro"/>
</dbReference>
<sequence length="245" mass="27000">MAEQAKPILQKPPGYRDPGVQAHAQSSRPPPPRKQLLPMSFRPRKRRRSCCLSCCCYTFLLLLLLLIVVAIAGCCFYLWYQPRMPVFHLQSLRFTRFKITTGPDGPALTSEAVVWVEVRNPNHALKINYANTVVSLNTDGVDLGTGMSPEFTQVKMNTTVLKFIVPAKNQLVANAVAHRLTGGIRTKRLVVATEVRTGIGVGTNGWSTMRPSVKVVCGGMTLKAIEGGAVPKCKITVFKWVNIIP</sequence>
<evidence type="ECO:0000313" key="8">
    <source>
        <dbReference type="EMBL" id="GFY92344.1"/>
    </source>
</evidence>